<gene>
    <name evidence="1" type="ORF">GGR33_003502</name>
</gene>
<name>A0A7W6AJT7_9HYPH</name>
<comment type="caution">
    <text evidence="1">The sequence shown here is derived from an EMBL/GenBank/DDBJ whole genome shotgun (WGS) entry which is preliminary data.</text>
</comment>
<reference evidence="1 2" key="1">
    <citation type="submission" date="2020-08" db="EMBL/GenBank/DDBJ databases">
        <title>Genomic Encyclopedia of Type Strains, Phase IV (KMG-IV): sequencing the most valuable type-strain genomes for metagenomic binning, comparative biology and taxonomic classification.</title>
        <authorList>
            <person name="Goeker M."/>
        </authorList>
    </citation>
    <scope>NUCLEOTIDE SEQUENCE [LARGE SCALE GENOMIC DNA]</scope>
    <source>
        <strain evidence="1 2">DSM 24105</strain>
    </source>
</reference>
<dbReference type="RefSeq" id="WP_425488790.1">
    <property type="nucleotide sequence ID" value="NZ_BSPG01000002.1"/>
</dbReference>
<dbReference type="EMBL" id="JACIDN010000006">
    <property type="protein sequence ID" value="MBB3903988.1"/>
    <property type="molecule type" value="Genomic_DNA"/>
</dbReference>
<evidence type="ECO:0000313" key="1">
    <source>
        <dbReference type="EMBL" id="MBB3903988.1"/>
    </source>
</evidence>
<dbReference type="AlphaFoldDB" id="A0A7W6AJT7"/>
<sequence length="41" mass="4388">MITEKIAAASDAAMQLATAASNARVIPGYRRKARAISRRLS</sequence>
<dbReference type="Proteomes" id="UP000517759">
    <property type="component" value="Unassembled WGS sequence"/>
</dbReference>
<evidence type="ECO:0000313" key="2">
    <source>
        <dbReference type="Proteomes" id="UP000517759"/>
    </source>
</evidence>
<protein>
    <submittedName>
        <fullName evidence="1">Uncharacterized protein</fullName>
    </submittedName>
</protein>
<proteinExistence type="predicted"/>
<accession>A0A7W6AJT7</accession>
<organism evidence="1 2">
    <name type="scientific">Methylobacterium brachythecii</name>
    <dbReference type="NCBI Taxonomy" id="1176177"/>
    <lineage>
        <taxon>Bacteria</taxon>
        <taxon>Pseudomonadati</taxon>
        <taxon>Pseudomonadota</taxon>
        <taxon>Alphaproteobacteria</taxon>
        <taxon>Hyphomicrobiales</taxon>
        <taxon>Methylobacteriaceae</taxon>
        <taxon>Methylobacterium</taxon>
    </lineage>
</organism>